<evidence type="ECO:0000313" key="2">
    <source>
        <dbReference type="EMBL" id="KIJ45642.1"/>
    </source>
</evidence>
<feature type="compositionally biased region" description="Basic residues" evidence="1">
    <location>
        <begin position="236"/>
        <end position="246"/>
    </location>
</feature>
<feature type="region of interest" description="Disordered" evidence="1">
    <location>
        <begin position="1"/>
        <end position="68"/>
    </location>
</feature>
<sequence>MSLSRILNIDNAPSRLSPFPQPDPVYRDDIDMNDDRPSKRRRMADEPPPHQGDRQWQSPPSPSTDLDECTEIWQEELHKYMEETRLRAREVEQWYERESRETNTELARRFAHEYQARLAPPTEQVPPPRRPRSASIDRDILRTLNDTPPPTNGHSYPEDTPVPHHTSQGKGKRRADDDAASVRVKTENEQPQLTRKRKVDEVEDFMSDAASSVVVPPKKKGGRQKKVVQGDENAKPPRKRGPRKSKGATASAAGSKLPSEEPQQSNIPVPSLLQANRATPSVAGSIIGVSHDVTPLPSTPSSPALTAVTIQGTVPGFWPLNEPIPPLKKPKKLDHAQAAKRVFALEEAQRRVWHNIARKDVVRV</sequence>
<proteinExistence type="predicted"/>
<keyword evidence="3" id="KW-1185">Reference proteome</keyword>
<evidence type="ECO:0000256" key="1">
    <source>
        <dbReference type="SAM" id="MobiDB-lite"/>
    </source>
</evidence>
<feature type="compositionally biased region" description="Basic residues" evidence="1">
    <location>
        <begin position="217"/>
        <end position="226"/>
    </location>
</feature>
<organism evidence="2 3">
    <name type="scientific">Sphaerobolus stellatus (strain SS14)</name>
    <dbReference type="NCBI Taxonomy" id="990650"/>
    <lineage>
        <taxon>Eukaryota</taxon>
        <taxon>Fungi</taxon>
        <taxon>Dikarya</taxon>
        <taxon>Basidiomycota</taxon>
        <taxon>Agaricomycotina</taxon>
        <taxon>Agaricomycetes</taxon>
        <taxon>Phallomycetidae</taxon>
        <taxon>Geastrales</taxon>
        <taxon>Sphaerobolaceae</taxon>
        <taxon>Sphaerobolus</taxon>
    </lineage>
</organism>
<dbReference type="EMBL" id="KN837111">
    <property type="protein sequence ID" value="KIJ45642.1"/>
    <property type="molecule type" value="Genomic_DNA"/>
</dbReference>
<feature type="compositionally biased region" description="Low complexity" evidence="1">
    <location>
        <begin position="247"/>
        <end position="256"/>
    </location>
</feature>
<feature type="compositionally biased region" description="Basic and acidic residues" evidence="1">
    <location>
        <begin position="25"/>
        <end position="53"/>
    </location>
</feature>
<protein>
    <submittedName>
        <fullName evidence="2">Uncharacterized protein</fullName>
    </submittedName>
</protein>
<name>A0A0C9VSY3_SPHS4</name>
<dbReference type="Proteomes" id="UP000054279">
    <property type="component" value="Unassembled WGS sequence"/>
</dbReference>
<evidence type="ECO:0000313" key="3">
    <source>
        <dbReference type="Proteomes" id="UP000054279"/>
    </source>
</evidence>
<gene>
    <name evidence="2" type="ORF">M422DRAFT_46685</name>
</gene>
<feature type="region of interest" description="Disordered" evidence="1">
    <location>
        <begin position="90"/>
        <end position="267"/>
    </location>
</feature>
<feature type="compositionally biased region" description="Basic and acidic residues" evidence="1">
    <location>
        <begin position="90"/>
        <end position="115"/>
    </location>
</feature>
<dbReference type="AlphaFoldDB" id="A0A0C9VSY3"/>
<reference evidence="2 3" key="1">
    <citation type="submission" date="2014-06" db="EMBL/GenBank/DDBJ databases">
        <title>Evolutionary Origins and Diversification of the Mycorrhizal Mutualists.</title>
        <authorList>
            <consortium name="DOE Joint Genome Institute"/>
            <consortium name="Mycorrhizal Genomics Consortium"/>
            <person name="Kohler A."/>
            <person name="Kuo A."/>
            <person name="Nagy L.G."/>
            <person name="Floudas D."/>
            <person name="Copeland A."/>
            <person name="Barry K.W."/>
            <person name="Cichocki N."/>
            <person name="Veneault-Fourrey C."/>
            <person name="LaButti K."/>
            <person name="Lindquist E.A."/>
            <person name="Lipzen A."/>
            <person name="Lundell T."/>
            <person name="Morin E."/>
            <person name="Murat C."/>
            <person name="Riley R."/>
            <person name="Ohm R."/>
            <person name="Sun H."/>
            <person name="Tunlid A."/>
            <person name="Henrissat B."/>
            <person name="Grigoriev I.V."/>
            <person name="Hibbett D.S."/>
            <person name="Martin F."/>
        </authorList>
    </citation>
    <scope>NUCLEOTIDE SEQUENCE [LARGE SCALE GENOMIC DNA]</scope>
    <source>
        <strain evidence="2 3">SS14</strain>
    </source>
</reference>
<dbReference type="OrthoDB" id="3270847at2759"/>
<dbReference type="HOGENOM" id="CLU_761106_0_0_1"/>
<accession>A0A0C9VSY3</accession>